<dbReference type="AlphaFoldDB" id="A0A4R2KV51"/>
<evidence type="ECO:0000259" key="2">
    <source>
        <dbReference type="Pfam" id="PF04892"/>
    </source>
</evidence>
<proteinExistence type="predicted"/>
<feature type="transmembrane region" description="Helical" evidence="1">
    <location>
        <begin position="61"/>
        <end position="82"/>
    </location>
</feature>
<dbReference type="InterPro" id="IPR053150">
    <property type="entry name" value="Teicoplanin_resist-assoc"/>
</dbReference>
<organism evidence="3 4">
    <name type="scientific">Marinisporobacter balticus</name>
    <dbReference type="NCBI Taxonomy" id="2018667"/>
    <lineage>
        <taxon>Bacteria</taxon>
        <taxon>Bacillati</taxon>
        <taxon>Bacillota</taxon>
        <taxon>Clostridia</taxon>
        <taxon>Peptostreptococcales</taxon>
        <taxon>Thermotaleaceae</taxon>
        <taxon>Marinisporobacter</taxon>
    </lineage>
</organism>
<evidence type="ECO:0000313" key="4">
    <source>
        <dbReference type="Proteomes" id="UP000294919"/>
    </source>
</evidence>
<feature type="transmembrane region" description="Helical" evidence="1">
    <location>
        <begin position="89"/>
        <end position="109"/>
    </location>
</feature>
<sequence>MKIFEYKKIFFILFLGYVFYLFYLVFFSDYYGRGSNQTSYNLILFNTIIEYLSFKHSIKNIMVNIGGNILAFVPFGFFLPLVFKKANSYMKVLIGSFTLTCFIEMMQYIFDVGTCDIDDVLLNVMGGLLGYIFIDQLWITKRR</sequence>
<reference evidence="3 4" key="1">
    <citation type="submission" date="2019-03" db="EMBL/GenBank/DDBJ databases">
        <title>Genomic Encyclopedia of Type Strains, Phase IV (KMG-IV): sequencing the most valuable type-strain genomes for metagenomic binning, comparative biology and taxonomic classification.</title>
        <authorList>
            <person name="Goeker M."/>
        </authorList>
    </citation>
    <scope>NUCLEOTIDE SEQUENCE [LARGE SCALE GENOMIC DNA]</scope>
    <source>
        <strain evidence="3 4">DSM 102940</strain>
    </source>
</reference>
<dbReference type="RefSeq" id="WP_132244977.1">
    <property type="nucleotide sequence ID" value="NZ_SLWV01000010.1"/>
</dbReference>
<name>A0A4R2KV51_9FIRM</name>
<dbReference type="PANTHER" id="PTHR36834:SF1">
    <property type="entry name" value="INTEGRAL MEMBRANE PROTEIN"/>
    <property type="match status" value="1"/>
</dbReference>
<dbReference type="OrthoDB" id="9805025at2"/>
<dbReference type="EMBL" id="SLWV01000010">
    <property type="protein sequence ID" value="TCO75039.1"/>
    <property type="molecule type" value="Genomic_DNA"/>
</dbReference>
<feature type="domain" description="VanZ-like" evidence="2">
    <location>
        <begin position="14"/>
        <end position="134"/>
    </location>
</feature>
<dbReference type="PANTHER" id="PTHR36834">
    <property type="entry name" value="MEMBRANE PROTEIN-RELATED"/>
    <property type="match status" value="1"/>
</dbReference>
<gene>
    <name evidence="3" type="ORF">EV214_110113</name>
</gene>
<comment type="caution">
    <text evidence="3">The sequence shown here is derived from an EMBL/GenBank/DDBJ whole genome shotgun (WGS) entry which is preliminary data.</text>
</comment>
<feature type="transmembrane region" description="Helical" evidence="1">
    <location>
        <begin position="121"/>
        <end position="139"/>
    </location>
</feature>
<evidence type="ECO:0000313" key="3">
    <source>
        <dbReference type="EMBL" id="TCO75039.1"/>
    </source>
</evidence>
<evidence type="ECO:0000256" key="1">
    <source>
        <dbReference type="SAM" id="Phobius"/>
    </source>
</evidence>
<keyword evidence="1" id="KW-0472">Membrane</keyword>
<dbReference type="Pfam" id="PF04892">
    <property type="entry name" value="VanZ"/>
    <property type="match status" value="1"/>
</dbReference>
<dbReference type="InterPro" id="IPR006976">
    <property type="entry name" value="VanZ-like"/>
</dbReference>
<accession>A0A4R2KV51</accession>
<keyword evidence="1" id="KW-1133">Transmembrane helix</keyword>
<feature type="transmembrane region" description="Helical" evidence="1">
    <location>
        <begin position="9"/>
        <end position="27"/>
    </location>
</feature>
<protein>
    <submittedName>
        <fullName evidence="3">VanZ like protein</fullName>
    </submittedName>
</protein>
<keyword evidence="1" id="KW-0812">Transmembrane</keyword>
<dbReference type="Proteomes" id="UP000294919">
    <property type="component" value="Unassembled WGS sequence"/>
</dbReference>
<keyword evidence="4" id="KW-1185">Reference proteome</keyword>